<organism evidence="8 9">
    <name type="scientific">Candidula unifasciata</name>
    <dbReference type="NCBI Taxonomy" id="100452"/>
    <lineage>
        <taxon>Eukaryota</taxon>
        <taxon>Metazoa</taxon>
        <taxon>Spiralia</taxon>
        <taxon>Lophotrochozoa</taxon>
        <taxon>Mollusca</taxon>
        <taxon>Gastropoda</taxon>
        <taxon>Heterobranchia</taxon>
        <taxon>Euthyneura</taxon>
        <taxon>Panpulmonata</taxon>
        <taxon>Eupulmonata</taxon>
        <taxon>Stylommatophora</taxon>
        <taxon>Helicina</taxon>
        <taxon>Helicoidea</taxon>
        <taxon>Geomitridae</taxon>
        <taxon>Candidula</taxon>
    </lineage>
</organism>
<feature type="domain" description="C2H2-type" evidence="7">
    <location>
        <begin position="920"/>
        <end position="948"/>
    </location>
</feature>
<evidence type="ECO:0000256" key="3">
    <source>
        <dbReference type="ARBA" id="ARBA00022771"/>
    </source>
</evidence>
<keyword evidence="1" id="KW-0479">Metal-binding</keyword>
<evidence type="ECO:0000256" key="2">
    <source>
        <dbReference type="ARBA" id="ARBA00022737"/>
    </source>
</evidence>
<feature type="region of interest" description="Disordered" evidence="6">
    <location>
        <begin position="612"/>
        <end position="632"/>
    </location>
</feature>
<evidence type="ECO:0000256" key="6">
    <source>
        <dbReference type="SAM" id="MobiDB-lite"/>
    </source>
</evidence>
<name>A0A8S3ZWE7_9EUPU</name>
<feature type="region of interest" description="Disordered" evidence="6">
    <location>
        <begin position="1"/>
        <end position="62"/>
    </location>
</feature>
<dbReference type="Gene3D" id="3.30.160.60">
    <property type="entry name" value="Classic Zinc Finger"/>
    <property type="match status" value="4"/>
</dbReference>
<accession>A0A8S3ZWE7</accession>
<evidence type="ECO:0000313" key="8">
    <source>
        <dbReference type="EMBL" id="CAG5130701.1"/>
    </source>
</evidence>
<feature type="domain" description="C2H2-type" evidence="7">
    <location>
        <begin position="864"/>
        <end position="891"/>
    </location>
</feature>
<comment type="caution">
    <text evidence="8">The sequence shown here is derived from an EMBL/GenBank/DDBJ whole genome shotgun (WGS) entry which is preliminary data.</text>
</comment>
<keyword evidence="3 5" id="KW-0863">Zinc-finger</keyword>
<dbReference type="AlphaFoldDB" id="A0A8S3ZWE7"/>
<gene>
    <name evidence="8" type="ORF">CUNI_LOCUS16259</name>
</gene>
<evidence type="ECO:0000313" key="9">
    <source>
        <dbReference type="Proteomes" id="UP000678393"/>
    </source>
</evidence>
<keyword evidence="4" id="KW-0862">Zinc</keyword>
<dbReference type="Pfam" id="PF12756">
    <property type="entry name" value="zf-C2H2_2"/>
    <property type="match status" value="1"/>
</dbReference>
<dbReference type="GO" id="GO:0008270">
    <property type="term" value="F:zinc ion binding"/>
    <property type="evidence" value="ECO:0007669"/>
    <property type="project" value="UniProtKB-KW"/>
</dbReference>
<dbReference type="PROSITE" id="PS00028">
    <property type="entry name" value="ZINC_FINGER_C2H2_1"/>
    <property type="match status" value="1"/>
</dbReference>
<evidence type="ECO:0000256" key="4">
    <source>
        <dbReference type="ARBA" id="ARBA00022833"/>
    </source>
</evidence>
<proteinExistence type="predicted"/>
<feature type="region of interest" description="Disordered" evidence="6">
    <location>
        <begin position="588"/>
        <end position="607"/>
    </location>
</feature>
<dbReference type="FunFam" id="3.30.160.60:FF:000446">
    <property type="entry name" value="Zinc finger protein"/>
    <property type="match status" value="1"/>
</dbReference>
<dbReference type="Proteomes" id="UP000678393">
    <property type="component" value="Unassembled WGS sequence"/>
</dbReference>
<dbReference type="PANTHER" id="PTHR24408:SF64">
    <property type="entry name" value="LINKING IMMUNITY AND METABOLISM-RELATED"/>
    <property type="match status" value="1"/>
</dbReference>
<dbReference type="SMART" id="SM00355">
    <property type="entry name" value="ZnF_C2H2"/>
    <property type="match status" value="8"/>
</dbReference>
<evidence type="ECO:0000256" key="1">
    <source>
        <dbReference type="ARBA" id="ARBA00022723"/>
    </source>
</evidence>
<feature type="compositionally biased region" description="Polar residues" evidence="6">
    <location>
        <begin position="50"/>
        <end position="62"/>
    </location>
</feature>
<sequence length="1264" mass="138818">MSSLSTRSGRMVKKKQKTDAEYINGKQVKSLVNPDSPLKQEKATKGDPVNKTSSLLSSAKGNVQITDNVSEEAAAETKIGLRKTEVAGPEILAAVKKEDDVWKTPGSAVRRSGRAPVPSSKYKDMELDLTKSKKRLYSGIEVNKSTQDHTDVSAEIQIPTVVLEGGSILDNEDEKRPLIEAGPHKEMEGMESNNTELLEIQIVDSCGQSAVPESSLSTTGESLNSNPEMTAACPRIQIGGQQLTFTEHDGETVAVVTISSSPMRDQISQALISMGSHAQEQGVSLEVVDSEQRKQHYADLVTVSPVVRGAGHVVRRDFVEAPFATVIGHDGATYLNLSVEATNISSILKGKHVNTSAKSNNPLKSHGRVLRNPVGSMIVKTTLVPPRVMQEEPTVTYSLFGSKKPQAANSRYLAPKSVTLPAAVASSHLGQSPQTIVIRQKLSQKTSTGAPQVMTTQDENALTLINVSQAQPAHEITSACSIDDSDKTVSPVPKTASQILLQKLKMQSNVVSMNELVRTRECSTQVSDVNDIEANNGNEEQASQQDISESSLHLDMSEMSYNGSSEVIVVSSNVVVDSSSENKTVEINTSELSVDGHDDKLSKDLGSDSALGESLEAETGQHSTAHSLDQIPAPDLLGSTDILEDSLVIHTSDNSPEISSTHPDQTNVYSKEMQTSTSSEDVPVLTEITSAEQNTLTDRSNLSSAVTSLLSEVVGARKDEFIKKITVVDNGVEYDVRIVSEEEVTEEIIDSAAAQILQQSAGIADEVEAEIKQETGDDTGEMKLGIEKQSSSTQTVYSPKIQSTGVAGTNATTTHTLTTVVDEGSEKKHVYYVSVVPNKGIMAKSKTSMYSSAACWVVNDNGMYCCEKCDYQTDRKANFYKHRKSHTGAKPHTCSVCEYKAGTSSNLKRHMGIHKDIREHRCDICGLCFRQKIHLERHIKYKHEEKSIKCPLCDYICANEQPDLKMHIRRKHSNENSGEMVTKDLKQHLKFHRDGPELKLFCKECSFVTDCQSRLKRHTAIHSKMKPFQCSVCNYRAAQKEHVLRHLRTQHKIDIKREGKRRKFAKLINLYKHLHTQHGDIMPTQTDGLFCCVVCKFTTSNKKNLLVHMRRHNMSDQNPPAQVYSCVLCRYVNPRRRNLFQHMRKKHNINIRRQEDEVGGIIGTVSQVMTPNTSTVSFTASEMSENTTEVSLCVNQKPCHVQMAGDLMSVASVIKIEDLTRMAGNGDGDGMHVVHTSTHTAEALEGLQALAEQAGLINNIIEEQ</sequence>
<reference evidence="8" key="1">
    <citation type="submission" date="2021-04" db="EMBL/GenBank/DDBJ databases">
        <authorList>
            <consortium name="Molecular Ecology Group"/>
        </authorList>
    </citation>
    <scope>NUCLEOTIDE SEQUENCE</scope>
</reference>
<dbReference type="OrthoDB" id="2687452at2759"/>
<dbReference type="EMBL" id="CAJHNH020004201">
    <property type="protein sequence ID" value="CAG5130701.1"/>
    <property type="molecule type" value="Genomic_DNA"/>
</dbReference>
<evidence type="ECO:0000259" key="7">
    <source>
        <dbReference type="PROSITE" id="PS50157"/>
    </source>
</evidence>
<feature type="compositionally biased region" description="Basic and acidic residues" evidence="6">
    <location>
        <begin position="594"/>
        <end position="606"/>
    </location>
</feature>
<dbReference type="InterPro" id="IPR013087">
    <property type="entry name" value="Znf_C2H2_type"/>
</dbReference>
<dbReference type="InterPro" id="IPR036236">
    <property type="entry name" value="Znf_C2H2_sf"/>
</dbReference>
<feature type="domain" description="C2H2-type" evidence="7">
    <location>
        <begin position="1000"/>
        <end position="1027"/>
    </location>
</feature>
<dbReference type="SUPFAM" id="SSF57667">
    <property type="entry name" value="beta-beta-alpha zinc fingers"/>
    <property type="match status" value="3"/>
</dbReference>
<dbReference type="GO" id="GO:0005634">
    <property type="term" value="C:nucleus"/>
    <property type="evidence" value="ECO:0007669"/>
    <property type="project" value="TreeGrafter"/>
</dbReference>
<dbReference type="GO" id="GO:0043565">
    <property type="term" value="F:sequence-specific DNA binding"/>
    <property type="evidence" value="ECO:0007669"/>
    <property type="project" value="TreeGrafter"/>
</dbReference>
<feature type="non-terminal residue" evidence="8">
    <location>
        <position position="1264"/>
    </location>
</feature>
<feature type="domain" description="C2H2-type" evidence="7">
    <location>
        <begin position="892"/>
        <end position="919"/>
    </location>
</feature>
<keyword evidence="9" id="KW-1185">Reference proteome</keyword>
<dbReference type="InterPro" id="IPR041661">
    <property type="entry name" value="ZN622/Rei1/Reh1_Znf-C2H2"/>
</dbReference>
<dbReference type="PANTHER" id="PTHR24408">
    <property type="entry name" value="ZINC FINGER PROTEIN"/>
    <property type="match status" value="1"/>
</dbReference>
<dbReference type="GO" id="GO:0000981">
    <property type="term" value="F:DNA-binding transcription factor activity, RNA polymerase II-specific"/>
    <property type="evidence" value="ECO:0007669"/>
    <property type="project" value="TreeGrafter"/>
</dbReference>
<protein>
    <recommendedName>
        <fullName evidence="7">C2H2-type domain-containing protein</fullName>
    </recommendedName>
</protein>
<evidence type="ECO:0000256" key="5">
    <source>
        <dbReference type="PROSITE-ProRule" id="PRU00042"/>
    </source>
</evidence>
<keyword evidence="2" id="KW-0677">Repeat</keyword>
<dbReference type="PROSITE" id="PS50157">
    <property type="entry name" value="ZINC_FINGER_C2H2_2"/>
    <property type="match status" value="4"/>
</dbReference>